<keyword evidence="1" id="KW-1133">Transmembrane helix</keyword>
<evidence type="ECO:0000313" key="3">
    <source>
        <dbReference type="Proteomes" id="UP000487258"/>
    </source>
</evidence>
<accession>A0A6L6ZKL8</accession>
<dbReference type="EMBL" id="WTMY01000001">
    <property type="protein sequence ID" value="MWL44004.1"/>
    <property type="molecule type" value="Genomic_DNA"/>
</dbReference>
<dbReference type="Proteomes" id="UP000487258">
    <property type="component" value="Unassembled WGS sequence"/>
</dbReference>
<protein>
    <submittedName>
        <fullName evidence="2">Uncharacterized protein</fullName>
    </submittedName>
</protein>
<name>A0A6L6ZKL8_ECOLX</name>
<evidence type="ECO:0000313" key="2">
    <source>
        <dbReference type="EMBL" id="MWL44004.1"/>
    </source>
</evidence>
<dbReference type="RefSeq" id="WP_160445308.1">
    <property type="nucleotide sequence ID" value="NZ_WTMY01000001.1"/>
</dbReference>
<organism evidence="2 3">
    <name type="scientific">Escherichia coli</name>
    <dbReference type="NCBI Taxonomy" id="562"/>
    <lineage>
        <taxon>Bacteria</taxon>
        <taxon>Pseudomonadati</taxon>
        <taxon>Pseudomonadota</taxon>
        <taxon>Gammaproteobacteria</taxon>
        <taxon>Enterobacterales</taxon>
        <taxon>Enterobacteriaceae</taxon>
        <taxon>Escherichia</taxon>
    </lineage>
</organism>
<keyword evidence="1" id="KW-0812">Transmembrane</keyword>
<gene>
    <name evidence="2" type="ORF">GQM04_00310</name>
</gene>
<sequence length="193" mass="22275">MLYPAMDYIAVLIILAFLLVTLFICLFCMINEHIKKESEKRKQEFINKKGWNIADFSWFRYNQHHETGINVTMDNIIIVMISVNSRLLKKEYSLTSLTLDTNDIAEVSLSENNIITRKLSLIRPVSDDRPAQLPESEIINTIRLCIRQKDKPDDITFILYQGKLDPRGSNHTIIKGKANAIILLLKMLLINKA</sequence>
<comment type="caution">
    <text evidence="2">The sequence shown here is derived from an EMBL/GenBank/DDBJ whole genome shotgun (WGS) entry which is preliminary data.</text>
</comment>
<dbReference type="AlphaFoldDB" id="A0A6L6ZKL8"/>
<keyword evidence="1" id="KW-0472">Membrane</keyword>
<reference evidence="2 3" key="1">
    <citation type="submission" date="2019-12" db="EMBL/GenBank/DDBJ databases">
        <title>Enteriobacteria Tanzani isolates_10432.</title>
        <authorList>
            <person name="Subbiah M."/>
            <person name="Call D."/>
        </authorList>
    </citation>
    <scope>NUCLEOTIDE SEQUENCE [LARGE SCALE GENOMIC DNA]</scope>
    <source>
        <strain evidence="2 3">10432wF6</strain>
    </source>
</reference>
<proteinExistence type="predicted"/>
<feature type="transmembrane region" description="Helical" evidence="1">
    <location>
        <begin position="6"/>
        <end position="30"/>
    </location>
</feature>
<evidence type="ECO:0000256" key="1">
    <source>
        <dbReference type="SAM" id="Phobius"/>
    </source>
</evidence>